<name>A0A916JMF2_9FLAO</name>
<gene>
    <name evidence="1" type="ORF">CRYO30217_01417</name>
</gene>
<dbReference type="AlphaFoldDB" id="A0A916JMF2"/>
<organism evidence="1 2">
    <name type="scientific">Parvicella tangerina</name>
    <dbReference type="NCBI Taxonomy" id="2829795"/>
    <lineage>
        <taxon>Bacteria</taxon>
        <taxon>Pseudomonadati</taxon>
        <taxon>Bacteroidota</taxon>
        <taxon>Flavobacteriia</taxon>
        <taxon>Flavobacteriales</taxon>
        <taxon>Parvicellaceae</taxon>
        <taxon>Parvicella</taxon>
    </lineage>
</organism>
<evidence type="ECO:0000313" key="1">
    <source>
        <dbReference type="EMBL" id="CAG5080682.1"/>
    </source>
</evidence>
<accession>A0A916JMF2</accession>
<dbReference type="Proteomes" id="UP000683507">
    <property type="component" value="Chromosome"/>
</dbReference>
<protein>
    <recommendedName>
        <fullName evidence="3">SRPBCC domain-containing protein</fullName>
    </recommendedName>
</protein>
<evidence type="ECO:0008006" key="3">
    <source>
        <dbReference type="Google" id="ProtNLM"/>
    </source>
</evidence>
<dbReference type="SUPFAM" id="SSF55961">
    <property type="entry name" value="Bet v1-like"/>
    <property type="match status" value="1"/>
</dbReference>
<dbReference type="Gene3D" id="3.30.530.20">
    <property type="match status" value="1"/>
</dbReference>
<dbReference type="Pfam" id="PF10604">
    <property type="entry name" value="Polyketide_cyc2"/>
    <property type="match status" value="1"/>
</dbReference>
<keyword evidence="2" id="KW-1185">Reference proteome</keyword>
<dbReference type="PANTHER" id="PTHR36166:SF1">
    <property type="entry name" value="SRPBCC DOMAIN-CONTAINING PROTEIN"/>
    <property type="match status" value="1"/>
</dbReference>
<dbReference type="InterPro" id="IPR019587">
    <property type="entry name" value="Polyketide_cyclase/dehydratase"/>
</dbReference>
<dbReference type="CDD" id="cd07822">
    <property type="entry name" value="SRPBCC_4"/>
    <property type="match status" value="1"/>
</dbReference>
<sequence length="139" mass="15870">MKAEILTEIQINASPERVWEILTKTEDYPNWNPFVKSVTGQLKKGEKITVKLLGMTFKPVVQEVNVNQSFSWIGKLGVKGIFDGHHQFELAPNNAGTLFIHKEYFNGLLTKWFMRKKADETKAAFEAMNNALKLRAESN</sequence>
<dbReference type="EMBL" id="OU015584">
    <property type="protein sequence ID" value="CAG5080682.1"/>
    <property type="molecule type" value="Genomic_DNA"/>
</dbReference>
<reference evidence="1" key="1">
    <citation type="submission" date="2021-04" db="EMBL/GenBank/DDBJ databases">
        <authorList>
            <person name="Rodrigo-Torres L."/>
            <person name="Arahal R. D."/>
            <person name="Lucena T."/>
        </authorList>
    </citation>
    <scope>NUCLEOTIDE SEQUENCE</scope>
    <source>
        <strain evidence="1">AS29M-1</strain>
    </source>
</reference>
<evidence type="ECO:0000313" key="2">
    <source>
        <dbReference type="Proteomes" id="UP000683507"/>
    </source>
</evidence>
<dbReference type="RefSeq" id="WP_258541619.1">
    <property type="nucleotide sequence ID" value="NZ_OU015584.1"/>
</dbReference>
<proteinExistence type="predicted"/>
<dbReference type="PANTHER" id="PTHR36166">
    <property type="entry name" value="CHROMOSOME 9, WHOLE GENOME SHOTGUN SEQUENCE"/>
    <property type="match status" value="1"/>
</dbReference>
<dbReference type="InterPro" id="IPR023393">
    <property type="entry name" value="START-like_dom_sf"/>
</dbReference>
<dbReference type="KEGG" id="ptan:CRYO30217_01417"/>